<keyword evidence="4" id="KW-0813">Transport</keyword>
<dbReference type="GO" id="GO:0022857">
    <property type="term" value="F:transmembrane transporter activity"/>
    <property type="evidence" value="ECO:0007669"/>
    <property type="project" value="InterPro"/>
</dbReference>
<keyword evidence="10" id="KW-1185">Reference proteome</keyword>
<feature type="compositionally biased region" description="Low complexity" evidence="7">
    <location>
        <begin position="1"/>
        <end position="13"/>
    </location>
</feature>
<evidence type="ECO:0000313" key="9">
    <source>
        <dbReference type="EMBL" id="KAJ8023047.1"/>
    </source>
</evidence>
<feature type="transmembrane region" description="Helical" evidence="8">
    <location>
        <begin position="302"/>
        <end position="319"/>
    </location>
</feature>
<feature type="transmembrane region" description="Helical" evidence="8">
    <location>
        <begin position="188"/>
        <end position="209"/>
    </location>
</feature>
<evidence type="ECO:0000313" key="10">
    <source>
        <dbReference type="Proteomes" id="UP001152320"/>
    </source>
</evidence>
<evidence type="ECO:0000256" key="7">
    <source>
        <dbReference type="SAM" id="MobiDB-lite"/>
    </source>
</evidence>
<feature type="region of interest" description="Disordered" evidence="7">
    <location>
        <begin position="1"/>
        <end position="33"/>
    </location>
</feature>
<keyword evidence="5 8" id="KW-1133">Transmembrane helix</keyword>
<organism evidence="9 10">
    <name type="scientific">Holothuria leucospilota</name>
    <name type="common">Black long sea cucumber</name>
    <name type="synonym">Mertensiothuria leucospilota</name>
    <dbReference type="NCBI Taxonomy" id="206669"/>
    <lineage>
        <taxon>Eukaryota</taxon>
        <taxon>Metazoa</taxon>
        <taxon>Echinodermata</taxon>
        <taxon>Eleutherozoa</taxon>
        <taxon>Echinozoa</taxon>
        <taxon>Holothuroidea</taxon>
        <taxon>Aspidochirotacea</taxon>
        <taxon>Aspidochirotida</taxon>
        <taxon>Holothuriidae</taxon>
        <taxon>Holothuria</taxon>
    </lineage>
</organism>
<dbReference type="AlphaFoldDB" id="A0A9Q0YI94"/>
<evidence type="ECO:0000256" key="5">
    <source>
        <dbReference type="ARBA" id="ARBA00022989"/>
    </source>
</evidence>
<feature type="transmembrane region" description="Helical" evidence="8">
    <location>
        <begin position="471"/>
        <end position="493"/>
    </location>
</feature>
<proteinExistence type="inferred from homology"/>
<dbReference type="InterPro" id="IPR036259">
    <property type="entry name" value="MFS_trans_sf"/>
</dbReference>
<name>A0A9Q0YI94_HOLLE</name>
<dbReference type="InterPro" id="IPR000109">
    <property type="entry name" value="POT_fam"/>
</dbReference>
<dbReference type="PANTHER" id="PTHR11654">
    <property type="entry name" value="OLIGOPEPTIDE TRANSPORTER-RELATED"/>
    <property type="match status" value="1"/>
</dbReference>
<dbReference type="EMBL" id="JAIZAY010000020">
    <property type="protein sequence ID" value="KAJ8023047.1"/>
    <property type="molecule type" value="Genomic_DNA"/>
</dbReference>
<feature type="transmembrane region" description="Helical" evidence="8">
    <location>
        <begin position="85"/>
        <end position="107"/>
    </location>
</feature>
<feature type="transmembrane region" description="Helical" evidence="8">
    <location>
        <begin position="148"/>
        <end position="168"/>
    </location>
</feature>
<feature type="transmembrane region" description="Helical" evidence="8">
    <location>
        <begin position="383"/>
        <end position="401"/>
    </location>
</feature>
<comment type="caution">
    <text evidence="9">The sequence shown here is derived from an EMBL/GenBank/DDBJ whole genome shotgun (WGS) entry which is preliminary data.</text>
</comment>
<evidence type="ECO:0000256" key="1">
    <source>
        <dbReference type="ARBA" id="ARBA00004141"/>
    </source>
</evidence>
<feature type="transmembrane region" description="Helical" evidence="8">
    <location>
        <begin position="113"/>
        <end position="136"/>
    </location>
</feature>
<protein>
    <submittedName>
        <fullName evidence="9">Solute carrier family 15 member 4</fullName>
    </submittedName>
</protein>
<dbReference type="GO" id="GO:0016020">
    <property type="term" value="C:membrane"/>
    <property type="evidence" value="ECO:0007669"/>
    <property type="project" value="UniProtKB-SubCell"/>
</dbReference>
<dbReference type="GO" id="GO:0015833">
    <property type="term" value="P:peptide transport"/>
    <property type="evidence" value="ECO:0007669"/>
    <property type="project" value="UniProtKB-KW"/>
</dbReference>
<comment type="subcellular location">
    <subcellularLocation>
        <location evidence="1">Membrane</location>
        <topology evidence="1">Multi-pass membrane protein</topology>
    </subcellularLocation>
</comment>
<comment type="similarity">
    <text evidence="2">Belongs to the major facilitator superfamily. Proton-dependent oligopeptide transporter (POT/PTR) (TC 2.A.17) family.</text>
</comment>
<dbReference type="SUPFAM" id="SSF103473">
    <property type="entry name" value="MFS general substrate transporter"/>
    <property type="match status" value="1"/>
</dbReference>
<feature type="transmembrane region" description="Helical" evidence="8">
    <location>
        <begin position="340"/>
        <end position="363"/>
    </location>
</feature>
<keyword evidence="6 8" id="KW-0472">Membrane</keyword>
<dbReference type="Proteomes" id="UP001152320">
    <property type="component" value="Chromosome 20"/>
</dbReference>
<evidence type="ECO:0000256" key="4">
    <source>
        <dbReference type="ARBA" id="ARBA00022856"/>
    </source>
</evidence>
<feature type="transmembrane region" description="Helical" evidence="8">
    <location>
        <begin position="216"/>
        <end position="236"/>
    </location>
</feature>
<keyword evidence="3 8" id="KW-0812">Transmembrane</keyword>
<reference evidence="9" key="1">
    <citation type="submission" date="2021-10" db="EMBL/GenBank/DDBJ databases">
        <title>Tropical sea cucumber genome reveals ecological adaptation and Cuvierian tubules defense mechanism.</title>
        <authorList>
            <person name="Chen T."/>
        </authorList>
    </citation>
    <scope>NUCLEOTIDE SEQUENCE</scope>
    <source>
        <strain evidence="9">Nanhai2018</strain>
        <tissue evidence="9">Muscle</tissue>
    </source>
</reference>
<dbReference type="Pfam" id="PF00854">
    <property type="entry name" value="PTR2"/>
    <property type="match status" value="1"/>
</dbReference>
<sequence length="572" mass="63371">MSTTSESSTETSSLIEKNTKTSAKNNCSPKDGLEDDNSSFWKTGSRNVLLCILFLQLCERVTFYSISGNIVLFCTSELKIDSPTAATISLAFHGCCYFVPVFGGYIADTVAGKFNIILASAVLYLIGAAILPVISCEYAEDISYEMKQYLFGVSLLLVAIGTGGVSASLSPFGAQQLEESGEGAIRSFFSWIYWFINMGSAIAFLLVGYIQQEISFFLGFLIAAICILLANGLLLYQCHNYVTYPPEGSALTNIVKVVTAVSFRCHHGNESNKGMNLKDRFDYSKESNGGKFPDGDVENTKTVLRILPIFSTFVLYWTLHNQMYSTFFLQGERLRVKYNHFTIPVVVLNLSNNVVILMLLPLLDRFLYPILDQLGINFSQLKRISIGMVLAILGMIIAAIVEIQRKNIMLQGHYLQQNLSKEVFNASDLSVLAQIPQFALIGASEVFAGNTGQEFAYSQAPYALQSVLMGLYLFTSGLGSYMGSLLVVVVNRISGASGNEWLPNEPNHGHLEYVFFTLAGLMTLNFFFYLWACGRYEYVQPGVKTSNKYDEDGKSISLDSIIIQKEKDESLF</sequence>
<keyword evidence="4" id="KW-0653">Protein transport</keyword>
<dbReference type="Gene3D" id="1.20.1250.20">
    <property type="entry name" value="MFS general substrate transporter like domains"/>
    <property type="match status" value="1"/>
</dbReference>
<feature type="transmembrane region" description="Helical" evidence="8">
    <location>
        <begin position="513"/>
        <end position="532"/>
    </location>
</feature>
<evidence type="ECO:0000256" key="2">
    <source>
        <dbReference type="ARBA" id="ARBA00005982"/>
    </source>
</evidence>
<accession>A0A9Q0YI94</accession>
<dbReference type="OrthoDB" id="8904098at2759"/>
<feature type="compositionally biased region" description="Polar residues" evidence="7">
    <location>
        <begin position="14"/>
        <end position="28"/>
    </location>
</feature>
<evidence type="ECO:0000256" key="8">
    <source>
        <dbReference type="SAM" id="Phobius"/>
    </source>
</evidence>
<evidence type="ECO:0000256" key="3">
    <source>
        <dbReference type="ARBA" id="ARBA00022692"/>
    </source>
</evidence>
<evidence type="ECO:0000256" key="6">
    <source>
        <dbReference type="ARBA" id="ARBA00023136"/>
    </source>
</evidence>
<gene>
    <name evidence="9" type="ORF">HOLleu_38119</name>
</gene>
<keyword evidence="4" id="KW-0571">Peptide transport</keyword>